<name>A0A1E7ESU2_9STRA</name>
<feature type="compositionally biased region" description="Low complexity" evidence="1">
    <location>
        <begin position="130"/>
        <end position="149"/>
    </location>
</feature>
<dbReference type="OrthoDB" id="56754at2759"/>
<organism evidence="2 3">
    <name type="scientific">Fragilariopsis cylindrus CCMP1102</name>
    <dbReference type="NCBI Taxonomy" id="635003"/>
    <lineage>
        <taxon>Eukaryota</taxon>
        <taxon>Sar</taxon>
        <taxon>Stramenopiles</taxon>
        <taxon>Ochrophyta</taxon>
        <taxon>Bacillariophyta</taxon>
        <taxon>Bacillariophyceae</taxon>
        <taxon>Bacillariophycidae</taxon>
        <taxon>Bacillariales</taxon>
        <taxon>Bacillariaceae</taxon>
        <taxon>Fragilariopsis</taxon>
    </lineage>
</organism>
<evidence type="ECO:0000313" key="2">
    <source>
        <dbReference type="EMBL" id="OEU09080.1"/>
    </source>
</evidence>
<dbReference type="KEGG" id="fcy:FRACYDRAFT_248952"/>
<protein>
    <submittedName>
        <fullName evidence="2">Uncharacterized protein</fullName>
    </submittedName>
</protein>
<proteinExistence type="predicted"/>
<feature type="compositionally biased region" description="Basic residues" evidence="1">
    <location>
        <begin position="477"/>
        <end position="487"/>
    </location>
</feature>
<reference evidence="2 3" key="1">
    <citation type="submission" date="2016-09" db="EMBL/GenBank/DDBJ databases">
        <title>Extensive genetic diversity and differential bi-allelic expression allows diatom success in the polar Southern Ocean.</title>
        <authorList>
            <consortium name="DOE Joint Genome Institute"/>
            <person name="Mock T."/>
            <person name="Otillar R.P."/>
            <person name="Strauss J."/>
            <person name="Dupont C."/>
            <person name="Frickenhaus S."/>
            <person name="Maumus F."/>
            <person name="Mcmullan M."/>
            <person name="Sanges R."/>
            <person name="Schmutz J."/>
            <person name="Toseland A."/>
            <person name="Valas R."/>
            <person name="Veluchamy A."/>
            <person name="Ward B.J."/>
            <person name="Allen A."/>
            <person name="Barry K."/>
            <person name="Falciatore A."/>
            <person name="Ferrante M."/>
            <person name="Fortunato A.E."/>
            <person name="Gloeckner G."/>
            <person name="Gruber A."/>
            <person name="Hipkin R."/>
            <person name="Janech M."/>
            <person name="Kroth P."/>
            <person name="Leese F."/>
            <person name="Lindquist E."/>
            <person name="Lyon B.R."/>
            <person name="Martin J."/>
            <person name="Mayer C."/>
            <person name="Parker M."/>
            <person name="Quesneville H."/>
            <person name="Raymond J."/>
            <person name="Uhlig C."/>
            <person name="Valentin K.U."/>
            <person name="Worden A.Z."/>
            <person name="Armbrust E.V."/>
            <person name="Bowler C."/>
            <person name="Green B."/>
            <person name="Moulton V."/>
            <person name="Van Oosterhout C."/>
            <person name="Grigoriev I."/>
        </authorList>
    </citation>
    <scope>NUCLEOTIDE SEQUENCE [LARGE SCALE GENOMIC DNA]</scope>
    <source>
        <strain evidence="2 3">CCMP1102</strain>
    </source>
</reference>
<feature type="compositionally biased region" description="Low complexity" evidence="1">
    <location>
        <begin position="506"/>
        <end position="516"/>
    </location>
</feature>
<feature type="compositionally biased region" description="Basic residues" evidence="1">
    <location>
        <begin position="168"/>
        <end position="188"/>
    </location>
</feature>
<dbReference type="EMBL" id="KV784377">
    <property type="protein sequence ID" value="OEU09080.1"/>
    <property type="molecule type" value="Genomic_DNA"/>
</dbReference>
<dbReference type="InParanoid" id="A0A1E7ESU2"/>
<feature type="region of interest" description="Disordered" evidence="1">
    <location>
        <begin position="477"/>
        <end position="616"/>
    </location>
</feature>
<dbReference type="AlphaFoldDB" id="A0A1E7ESU2"/>
<feature type="region of interest" description="Disordered" evidence="1">
    <location>
        <begin position="227"/>
        <end position="247"/>
    </location>
</feature>
<evidence type="ECO:0000256" key="1">
    <source>
        <dbReference type="SAM" id="MobiDB-lite"/>
    </source>
</evidence>
<feature type="region of interest" description="Disordered" evidence="1">
    <location>
        <begin position="1"/>
        <end position="79"/>
    </location>
</feature>
<feature type="compositionally biased region" description="Low complexity" evidence="1">
    <location>
        <begin position="582"/>
        <end position="612"/>
    </location>
</feature>
<feature type="compositionally biased region" description="Polar residues" evidence="1">
    <location>
        <begin position="488"/>
        <end position="498"/>
    </location>
</feature>
<feature type="compositionally biased region" description="Polar residues" evidence="1">
    <location>
        <begin position="1"/>
        <end position="10"/>
    </location>
</feature>
<feature type="region of interest" description="Disordered" evidence="1">
    <location>
        <begin position="98"/>
        <end position="192"/>
    </location>
</feature>
<dbReference type="Proteomes" id="UP000095751">
    <property type="component" value="Unassembled WGS sequence"/>
</dbReference>
<sequence length="674" mass="74119">MKSSSISTNRWENKEKHNDTALPMSSSSDHRVTYSPQSIELDSESDPESSELESEMESDLESDWASSDEEEVSYFASKMTIPSKQQNTAALLRLHSTSTLSTSTAQRKRQQKFSTTSSRLSIPPPPPLTPRHSSLPSLSTQTQITSSTSKNHQWRASTSSPTPIKVNNNRKKNKKKKKEKKKEKKKKNVNWNKNVHVVIIPNLKQYTRTEKLNTYYSPNDYTEIENESTNATSNNATNTSPTSPNNTNSPCRLFLKFSKLLPSGFCSRGLESWTIDGEEWKEYRVELVIDTVWQAQMDTVALNKSKNRDISVSGVGGDVCGGVGGGGVGRGDDDKISISSSNNNNVGVGVACAGSSLDYYCNTTSWNRNSWNCEDEYIRQQSTKESLPSIIRAQQIALQDEKDIQSYLNSVRSLEKSRKRYITNSISSRSLTRTKTKMTTRIATSSVGISSSSSIGSSPTSLAVVTTGTKAMLKSIMKHSGRNKPTRSKSNPSFSSHIQRVKPTRRTTATTSITTSKGPPRLPERFASPTSSKPHVNLDIIDDNNNDNNDSNKNSINNAVSGGEGGGETHSLCNVADIDGDNSNSNNNSKSTRNSNSNSNSSRCSIRSNGSNVVENNNKMKKIHFIPKSKTKIPTSPVSSLYGSISSLSNGDNNNDKNKKSIKMYLDIINNPPN</sequence>
<feature type="compositionally biased region" description="Polar residues" evidence="1">
    <location>
        <begin position="150"/>
        <end position="162"/>
    </location>
</feature>
<feature type="compositionally biased region" description="Low complexity" evidence="1">
    <location>
        <begin position="546"/>
        <end position="558"/>
    </location>
</feature>
<gene>
    <name evidence="2" type="ORF">FRACYDRAFT_248952</name>
</gene>
<evidence type="ECO:0000313" key="3">
    <source>
        <dbReference type="Proteomes" id="UP000095751"/>
    </source>
</evidence>
<accession>A0A1E7ESU2</accession>
<feature type="compositionally biased region" description="Acidic residues" evidence="1">
    <location>
        <begin position="41"/>
        <end position="72"/>
    </location>
</feature>
<keyword evidence="3" id="KW-1185">Reference proteome</keyword>